<dbReference type="Proteomes" id="UP000266743">
    <property type="component" value="Chromosome 4"/>
</dbReference>
<keyword evidence="1" id="KW-0175">Coiled coil</keyword>
<proteinExistence type="predicted"/>
<protein>
    <submittedName>
        <fullName evidence="3">Uncharacterized protein</fullName>
    </submittedName>
</protein>
<dbReference type="PANTHER" id="PTHR43049:SF1">
    <property type="entry name" value="EARLY ENDOSOME ANTIGEN"/>
    <property type="match status" value="1"/>
</dbReference>
<feature type="region of interest" description="Disordered" evidence="2">
    <location>
        <begin position="796"/>
        <end position="835"/>
    </location>
</feature>
<feature type="region of interest" description="Disordered" evidence="2">
    <location>
        <begin position="507"/>
        <end position="537"/>
    </location>
</feature>
<comment type="caution">
    <text evidence="3">The sequence shown here is derived from an EMBL/GenBank/DDBJ whole genome shotgun (WGS) entry which is preliminary data.</text>
</comment>
<feature type="region of interest" description="Disordered" evidence="2">
    <location>
        <begin position="39"/>
        <end position="59"/>
    </location>
</feature>
<evidence type="ECO:0000256" key="1">
    <source>
        <dbReference type="SAM" id="Coils"/>
    </source>
</evidence>
<dbReference type="AlphaFoldDB" id="A0A3L6L9S7"/>
<reference evidence="3" key="1">
    <citation type="submission" date="2018-09" db="EMBL/GenBank/DDBJ databases">
        <title>whole genome sequence of T. equiperdum IVM-t1 strain.</title>
        <authorList>
            <person name="Suganuma K."/>
        </authorList>
    </citation>
    <scope>NUCLEOTIDE SEQUENCE [LARGE SCALE GENOMIC DNA]</scope>
    <source>
        <strain evidence="3">IVM-t1</strain>
    </source>
</reference>
<evidence type="ECO:0000256" key="2">
    <source>
        <dbReference type="SAM" id="MobiDB-lite"/>
    </source>
</evidence>
<name>A0A3L6L9S7_9TRYP</name>
<feature type="region of interest" description="Disordered" evidence="2">
    <location>
        <begin position="249"/>
        <end position="292"/>
    </location>
</feature>
<feature type="compositionally biased region" description="Basic and acidic residues" evidence="2">
    <location>
        <begin position="796"/>
        <end position="821"/>
    </location>
</feature>
<feature type="region of interest" description="Disordered" evidence="2">
    <location>
        <begin position="146"/>
        <end position="225"/>
    </location>
</feature>
<feature type="compositionally biased region" description="Polar residues" evidence="2">
    <location>
        <begin position="155"/>
        <end position="167"/>
    </location>
</feature>
<gene>
    <name evidence="3" type="ORF">DPX39_040083700</name>
</gene>
<evidence type="ECO:0000313" key="3">
    <source>
        <dbReference type="EMBL" id="RHW72826.1"/>
    </source>
</evidence>
<dbReference type="EMBL" id="QSBY01000004">
    <property type="protein sequence ID" value="RHW72826.1"/>
    <property type="molecule type" value="Genomic_DNA"/>
</dbReference>
<feature type="compositionally biased region" description="Low complexity" evidence="2">
    <location>
        <begin position="270"/>
        <end position="288"/>
    </location>
</feature>
<dbReference type="Gene3D" id="1.10.287.1490">
    <property type="match status" value="1"/>
</dbReference>
<feature type="coiled-coil region" evidence="1">
    <location>
        <begin position="542"/>
        <end position="601"/>
    </location>
</feature>
<organism evidence="3">
    <name type="scientific">Trypanosoma brucei equiperdum</name>
    <dbReference type="NCBI Taxonomy" id="630700"/>
    <lineage>
        <taxon>Eukaryota</taxon>
        <taxon>Discoba</taxon>
        <taxon>Euglenozoa</taxon>
        <taxon>Kinetoplastea</taxon>
        <taxon>Metakinetoplastina</taxon>
        <taxon>Trypanosomatida</taxon>
        <taxon>Trypanosomatidae</taxon>
        <taxon>Trypanosoma</taxon>
    </lineage>
</organism>
<sequence length="835" mass="94990">MEVEDFMAVSPSTVVELNVSPDSSIKIVDYSHRHSLVISDRASSPNSRHSGRVSCRSSVRDEAQTSDELFRKQRVVRCMQIERERAARSKMERAEHDDWLRLRSVERSEVVKHMTDEQIVELLQREAREIERERLEAEEAIRRGVEEAAARQRQRTSQNLNNRSSTEFSHRGGQRPLASDIANRTWTDSGDTVGDRMRASADIKSVTKPLGPQRAGTEAGSKALTKPSTAAVGKFPQALATAADVHLTSGDKLTPKGSTTHVRGDEPPGANNSATTTTAPVTDVATSTRSRPERLSDIVAKLQRAQEDALALRGEMKSLKQAQQEAEMRFRVESERADNEAKAKRMFAKRADTYKASVEELQRKTAEVEAELRTLRQRETRNQTMQKVKDELKMATEQIRALEEENKDLKDRHQRLHDENARLSSNVRRISGASQGELLPEFEGIFEGVSGDMNASGSEMRNTGQDREALGSFVVKYNMLVDQFEELQRQSAEQQLELQRIISENKELKNRSQGQPPAASKRQPVSEATVRSEGTFGDGKEIEHLRWEARKYKQEAIETRKELKALKESSENEISSLKEWCERLKVKCKRQTDDIKKYMSQNKAVDATKGETKKKSPDTAEDVDGAKAACAAEVGRLQDEILQLRSRLSESTKKEQAAISLAESLKREKVDPYSRDKRKEEELQRQVDTLTRTVKERREAEARWKESQQATENELKSLLAELTASRKTIENLKHEVSSLREEQKACTPLKQEHSDENAELRSTVTAINTENEELREKIATLQKELEELRRRYIDLEREAEERNANAQKEINELRRENENLRRPPATKVNSNKCCQ</sequence>
<dbReference type="FunFam" id="1.10.287.1490:FF:000064">
    <property type="entry name" value="Viral A-type inclusion protein, putative"/>
    <property type="match status" value="1"/>
</dbReference>
<feature type="coiled-coil region" evidence="1">
    <location>
        <begin position="302"/>
        <end position="426"/>
    </location>
</feature>
<dbReference type="PANTHER" id="PTHR43049">
    <property type="entry name" value="EARLY ENDOSOME ANTIGEN"/>
    <property type="match status" value="1"/>
</dbReference>
<accession>A0A3L6L9S7</accession>